<keyword evidence="3" id="KW-1185">Reference proteome</keyword>
<dbReference type="HOGENOM" id="CLU_2885353_0_0_1"/>
<dbReference type="AlphaFoldDB" id="E4USE0"/>
<feature type="region of interest" description="Disordered" evidence="1">
    <location>
        <begin position="1"/>
        <end position="63"/>
    </location>
</feature>
<protein>
    <submittedName>
        <fullName evidence="2">Uncharacterized protein</fullName>
    </submittedName>
</protein>
<accession>E4USE0</accession>
<dbReference type="GeneID" id="10028616"/>
<name>E4USE0_ARTGP</name>
<gene>
    <name evidence="2" type="ORF">MGYG_03510</name>
</gene>
<feature type="compositionally biased region" description="Basic and acidic residues" evidence="1">
    <location>
        <begin position="36"/>
        <end position="63"/>
    </location>
</feature>
<dbReference type="InParanoid" id="E4USE0"/>
<dbReference type="Proteomes" id="UP000002669">
    <property type="component" value="Unassembled WGS sequence"/>
</dbReference>
<reference evidence="3" key="1">
    <citation type="journal article" date="2012" name="MBio">
        <title>Comparative genome analysis of Trichophyton rubrum and related dermatophytes reveals candidate genes involved in infection.</title>
        <authorList>
            <person name="Martinez D.A."/>
            <person name="Oliver B.G."/>
            <person name="Graeser Y."/>
            <person name="Goldberg J.M."/>
            <person name="Li W."/>
            <person name="Martinez-Rossi N.M."/>
            <person name="Monod M."/>
            <person name="Shelest E."/>
            <person name="Barton R.C."/>
            <person name="Birch E."/>
            <person name="Brakhage A.A."/>
            <person name="Chen Z."/>
            <person name="Gurr S.J."/>
            <person name="Heiman D."/>
            <person name="Heitman J."/>
            <person name="Kosti I."/>
            <person name="Rossi A."/>
            <person name="Saif S."/>
            <person name="Samalova M."/>
            <person name="Saunders C.W."/>
            <person name="Shea T."/>
            <person name="Summerbell R.C."/>
            <person name="Xu J."/>
            <person name="Young S."/>
            <person name="Zeng Q."/>
            <person name="Birren B.W."/>
            <person name="Cuomo C.A."/>
            <person name="White T.C."/>
        </authorList>
    </citation>
    <scope>NUCLEOTIDE SEQUENCE [LARGE SCALE GENOMIC DNA]</scope>
    <source>
        <strain evidence="3">ATCC MYA-4604 / CBS 118893</strain>
    </source>
</reference>
<dbReference type="VEuPathDB" id="FungiDB:MGYG_03510"/>
<evidence type="ECO:0000313" key="2">
    <source>
        <dbReference type="EMBL" id="EFR00507.1"/>
    </source>
</evidence>
<evidence type="ECO:0000256" key="1">
    <source>
        <dbReference type="SAM" id="MobiDB-lite"/>
    </source>
</evidence>
<sequence length="63" mass="7026">MESSYSYADDGVCKKDQSLPVHAKVSKNKLSISLGAKEETSKKKPGPGEKERRREDKNLNQFG</sequence>
<dbReference type="RefSeq" id="XP_003173337.1">
    <property type="nucleotide sequence ID" value="XM_003173289.1"/>
</dbReference>
<proteinExistence type="predicted"/>
<evidence type="ECO:0000313" key="3">
    <source>
        <dbReference type="Proteomes" id="UP000002669"/>
    </source>
</evidence>
<organism evidence="3">
    <name type="scientific">Arthroderma gypseum (strain ATCC MYA-4604 / CBS 118893)</name>
    <name type="common">Microsporum gypseum</name>
    <dbReference type="NCBI Taxonomy" id="535722"/>
    <lineage>
        <taxon>Eukaryota</taxon>
        <taxon>Fungi</taxon>
        <taxon>Dikarya</taxon>
        <taxon>Ascomycota</taxon>
        <taxon>Pezizomycotina</taxon>
        <taxon>Eurotiomycetes</taxon>
        <taxon>Eurotiomycetidae</taxon>
        <taxon>Onygenales</taxon>
        <taxon>Arthrodermataceae</taxon>
        <taxon>Nannizzia</taxon>
    </lineage>
</organism>
<dbReference type="EMBL" id="DS989824">
    <property type="protein sequence ID" value="EFR00507.1"/>
    <property type="molecule type" value="Genomic_DNA"/>
</dbReference>